<protein>
    <submittedName>
        <fullName evidence="1">Uncharacterized protein</fullName>
    </submittedName>
</protein>
<evidence type="ECO:0000313" key="1">
    <source>
        <dbReference type="EMBL" id="VAW63244.1"/>
    </source>
</evidence>
<proteinExistence type="predicted"/>
<organism evidence="1">
    <name type="scientific">hydrothermal vent metagenome</name>
    <dbReference type="NCBI Taxonomy" id="652676"/>
    <lineage>
        <taxon>unclassified sequences</taxon>
        <taxon>metagenomes</taxon>
        <taxon>ecological metagenomes</taxon>
    </lineage>
</organism>
<name>A0A3B0Y3Y9_9ZZZZ</name>
<dbReference type="EMBL" id="UOFI01000040">
    <property type="protein sequence ID" value="VAW63244.1"/>
    <property type="molecule type" value="Genomic_DNA"/>
</dbReference>
<reference evidence="1" key="1">
    <citation type="submission" date="2018-06" db="EMBL/GenBank/DDBJ databases">
        <authorList>
            <person name="Zhirakovskaya E."/>
        </authorList>
    </citation>
    <scope>NUCLEOTIDE SEQUENCE</scope>
</reference>
<sequence>MANFLNKKRFKTKKSTISVAAGLPAGKYIFQLSVIDNDGNISQPAQLKVEIVRSPIITEPVITGPVLLGPGISVPGITTDI</sequence>
<gene>
    <name evidence="1" type="ORF">MNBD_GAMMA09-502</name>
</gene>
<dbReference type="AlphaFoldDB" id="A0A3B0Y3Y9"/>
<accession>A0A3B0Y3Y9</accession>